<sequence>MNKMYCPHCSAPLPKKTSAYCALCGEAFLPTMAFDDALDVTEAVTRHGSSAPAFHTHGEGFSPVQEDVDQINTQKYPRPLPSSHSLLYGTSEESRRQLTWQKVVETPRRPMPTYPPRPPLPPQSLPILRHIPYGWFVIPRMLFGPRLIFWVSLVLVLLLIGGGTLGMVEAFKNSSDATGLPSGPSLQVSPSSADLGTILSLSGTGLSPRTQIGLFRDNAIPIMDTNNAAALFTDDDGAINDTVIIGSDWGGGLHTITLEDAHTHRYISTPVQVTGNIGPLRPAHFKISADAIDFTAGDQATNTLKKISLSNSGAGQIAWQATTTQPWLMLSPPSGMLSSDMPPTDIIVAATRANLQPGDYAAQVVFSSSAGDLRVPVKMQVLPLEASHQPVLQLSPAVLSFTGTDGGKNPDPQAITVSNPGALPLNWKAAADVPWLKVEPQNDQVQPSMSSSATVNIDTSSLLPGTHSAHLTFKATGPDAVLHSPQTVYVSVTITPNCGVLVSPGLLNLSSTQQQGRVSQALSLGQTASCSGSVAWKAKSNTSWLTIDQSQGKTPSSPSVTANVATLSPGTYNGSITFTSGHGSQVLLVSLSVLPANAPVLSLGLSNFSFSANAGGSNPPAQQLVLTNTGGTALSWSASAAALSGGSWLSLDKTTGQLGAHQSTTVRVQAGLLNTLTANTYTGMIRISAVDASGHPLSKNAQVVPVSFAVGAACSLQVPAQALTFYGYAGQANGRVQNNAKTTQALTMTAGSSCKQALNWKASVSTLAGGSWLHVAPATGRLAPNASAATQVSVSLTGMKAGTYAGKLQIVAMDSGNQNKVLNTQTIDIYLNVQPPCTLQAPSVPSLNFSTPGNVASATQTIKIGVIGTCAGGNVSIVPTTVSLLTKPWLTISPASAVIQSGGSATFTVTANTAGLARGSQYTSSVSFAALDAGIAIVGSPQSLPVSLSLGGTPKLTVGPSTLNVNVLPGKATQPIAINNEGDAALDWTASLQAGTAAYFSLSNSAGQHLAAGSSTTIALLMDTTNAAPDNYVANVLVSATNSVTGEDAGSVKLPVTITVVAPPAMQIDRTRLDFNAIEGNDPADQSITISNSGGGTINWTASAPDQAWLKLGSSTGVANGSTTSTLVFKVSTSGLTASTQAYTASVLLTPSSGNAVTILVNLTLSSPPPQPDPTQPPAGTPQAQITPTVPVTYAATPTIIAFTTPIAIQSPAGSLQTPASRPLISNGTKKR</sequence>
<feature type="transmembrane region" description="Helical" evidence="2">
    <location>
        <begin position="147"/>
        <end position="168"/>
    </location>
</feature>
<evidence type="ECO:0000313" key="5">
    <source>
        <dbReference type="Proteomes" id="UP000326912"/>
    </source>
</evidence>
<evidence type="ECO:0000256" key="1">
    <source>
        <dbReference type="SAM" id="MobiDB-lite"/>
    </source>
</evidence>
<comment type="caution">
    <text evidence="4">The sequence shown here is derived from an EMBL/GenBank/DDBJ whole genome shotgun (WGS) entry which is preliminary data.</text>
</comment>
<keyword evidence="2" id="KW-0812">Transmembrane</keyword>
<feature type="domain" description="BACON" evidence="3">
    <location>
        <begin position="621"/>
        <end position="671"/>
    </location>
</feature>
<feature type="region of interest" description="Disordered" evidence="1">
    <location>
        <begin position="1166"/>
        <end position="1185"/>
    </location>
</feature>
<evidence type="ECO:0000313" key="4">
    <source>
        <dbReference type="EMBL" id="GER87896.1"/>
    </source>
</evidence>
<organism evidence="4 5">
    <name type="scientific">Dictyobacter vulcani</name>
    <dbReference type="NCBI Taxonomy" id="2607529"/>
    <lineage>
        <taxon>Bacteria</taxon>
        <taxon>Bacillati</taxon>
        <taxon>Chloroflexota</taxon>
        <taxon>Ktedonobacteria</taxon>
        <taxon>Ktedonobacterales</taxon>
        <taxon>Dictyobacteraceae</taxon>
        <taxon>Dictyobacter</taxon>
    </lineage>
</organism>
<proteinExistence type="predicted"/>
<dbReference type="InterPro" id="IPR024361">
    <property type="entry name" value="BACON"/>
</dbReference>
<dbReference type="Pfam" id="PF19190">
    <property type="entry name" value="BACON_2"/>
    <property type="match status" value="7"/>
</dbReference>
<feature type="domain" description="BACON" evidence="3">
    <location>
        <begin position="514"/>
        <end position="585"/>
    </location>
</feature>
<keyword evidence="5" id="KW-1185">Reference proteome</keyword>
<dbReference type="Gene3D" id="2.60.40.10">
    <property type="entry name" value="Immunoglobulins"/>
    <property type="match status" value="2"/>
</dbReference>
<feature type="domain" description="BACON" evidence="3">
    <location>
        <begin position="392"/>
        <end position="477"/>
    </location>
</feature>
<feature type="domain" description="BACON" evidence="3">
    <location>
        <begin position="736"/>
        <end position="806"/>
    </location>
</feature>
<feature type="domain" description="BACON" evidence="3">
    <location>
        <begin position="1066"/>
        <end position="1144"/>
    </location>
</feature>
<keyword evidence="2" id="KW-1133">Transmembrane helix</keyword>
<dbReference type="EMBL" id="BKZW01000001">
    <property type="protein sequence ID" value="GER87896.1"/>
    <property type="molecule type" value="Genomic_DNA"/>
</dbReference>
<feature type="domain" description="BACON" evidence="3">
    <location>
        <begin position="285"/>
        <end position="378"/>
    </location>
</feature>
<dbReference type="InterPro" id="IPR013783">
    <property type="entry name" value="Ig-like_fold"/>
</dbReference>
<dbReference type="AlphaFoldDB" id="A0A5J4KRV6"/>
<feature type="region of interest" description="Disordered" evidence="1">
    <location>
        <begin position="1212"/>
        <end position="1232"/>
    </location>
</feature>
<feature type="domain" description="BACON" evidence="3">
    <location>
        <begin position="887"/>
        <end position="926"/>
    </location>
</feature>
<reference evidence="4 5" key="1">
    <citation type="submission" date="2019-10" db="EMBL/GenBank/DDBJ databases">
        <title>Dictyobacter vulcani sp. nov., within the class Ktedonobacteria, isolated from soil of volcanic Mt. Zao.</title>
        <authorList>
            <person name="Zheng Y."/>
            <person name="Wang C.M."/>
            <person name="Sakai Y."/>
            <person name="Abe K."/>
            <person name="Yokota A."/>
            <person name="Yabe S."/>
        </authorList>
    </citation>
    <scope>NUCLEOTIDE SEQUENCE [LARGE SCALE GENOMIC DNA]</scope>
    <source>
        <strain evidence="4 5">W12</strain>
    </source>
</reference>
<keyword evidence="2" id="KW-0472">Membrane</keyword>
<accession>A0A5J4KRV6</accession>
<evidence type="ECO:0000256" key="2">
    <source>
        <dbReference type="SAM" id="Phobius"/>
    </source>
</evidence>
<protein>
    <recommendedName>
        <fullName evidence="3">BACON domain-containing protein</fullName>
    </recommendedName>
</protein>
<feature type="compositionally biased region" description="Pro residues" evidence="1">
    <location>
        <begin position="1167"/>
        <end position="1180"/>
    </location>
</feature>
<name>A0A5J4KRV6_9CHLR</name>
<gene>
    <name evidence="4" type="ORF">KDW_20580</name>
</gene>
<evidence type="ECO:0000259" key="3">
    <source>
        <dbReference type="Pfam" id="PF19190"/>
    </source>
</evidence>
<dbReference type="Proteomes" id="UP000326912">
    <property type="component" value="Unassembled WGS sequence"/>
</dbReference>